<reference evidence="3" key="1">
    <citation type="submission" date="2012-11" db="EMBL/GenBank/DDBJ databases">
        <authorList>
            <person name="Lucero-Rivera Y.E."/>
            <person name="Tovar-Ramirez D."/>
        </authorList>
    </citation>
    <scope>NUCLEOTIDE SEQUENCE [LARGE SCALE GENOMIC DNA]</scope>
    <source>
        <strain evidence="3">Araruama</strain>
    </source>
</reference>
<protein>
    <recommendedName>
        <fullName evidence="1">MvaI/BcnI restriction endonuclease domain-containing protein</fullName>
    </recommendedName>
</protein>
<dbReference type="Pfam" id="PF15515">
    <property type="entry name" value="MvaI_BcnI"/>
    <property type="match status" value="1"/>
</dbReference>
<proteinExistence type="predicted"/>
<dbReference type="EMBL" id="ATBP01000657">
    <property type="protein sequence ID" value="ETR69395.1"/>
    <property type="molecule type" value="Genomic_DNA"/>
</dbReference>
<dbReference type="Gene3D" id="3.30.70.3570">
    <property type="entry name" value="MvaI/BcnI restriction endonuclease, recognition domain"/>
    <property type="match status" value="2"/>
</dbReference>
<dbReference type="InterPro" id="IPR029127">
    <property type="entry name" value="MvaI_BcnI"/>
</dbReference>
<evidence type="ECO:0000259" key="1">
    <source>
        <dbReference type="Pfam" id="PF15515"/>
    </source>
</evidence>
<gene>
    <name evidence="2" type="ORF">OMM_03960</name>
</gene>
<evidence type="ECO:0000313" key="3">
    <source>
        <dbReference type="Proteomes" id="UP000189670"/>
    </source>
</evidence>
<dbReference type="AlphaFoldDB" id="A0A1V1P3U8"/>
<feature type="domain" description="MvaI/BcnI restriction endonuclease" evidence="1">
    <location>
        <begin position="5"/>
        <end position="186"/>
    </location>
</feature>
<name>A0A1V1P3U8_9BACT</name>
<accession>A0A1V1P3U8</accession>
<dbReference type="InterPro" id="IPR043005">
    <property type="entry name" value="MvaI_BcnI_rec"/>
</dbReference>
<sequence>MGTQSAKKSTTSLITLFHMEPSPRALKFVPSVLLPEFGWKHQEAGKKYSEDEKSFRQTINANAYSNRGFTVKVNNNDRKVLIDFNPDKIDIDIHGRWAKTVSNKKLKHQPYWGFDDLFHKVATKLHNCFFVRADSKKINGKLHFHYQDIFMLKTLDIERFIKSIENGYVYVDFDARTGHNHGTKFR</sequence>
<dbReference type="Proteomes" id="UP000189670">
    <property type="component" value="Unassembled WGS sequence"/>
</dbReference>
<organism evidence="2 3">
    <name type="scientific">Candidatus Magnetoglobus multicellularis str. Araruama</name>
    <dbReference type="NCBI Taxonomy" id="890399"/>
    <lineage>
        <taxon>Bacteria</taxon>
        <taxon>Pseudomonadati</taxon>
        <taxon>Thermodesulfobacteriota</taxon>
        <taxon>Desulfobacteria</taxon>
        <taxon>Desulfobacterales</taxon>
        <taxon>Desulfobacteraceae</taxon>
        <taxon>Candidatus Magnetoglobus</taxon>
    </lineage>
</organism>
<comment type="caution">
    <text evidence="2">The sequence shown here is derived from an EMBL/GenBank/DDBJ whole genome shotgun (WGS) entry which is preliminary data.</text>
</comment>
<evidence type="ECO:0000313" key="2">
    <source>
        <dbReference type="EMBL" id="ETR69395.1"/>
    </source>
</evidence>